<evidence type="ECO:0000256" key="10">
    <source>
        <dbReference type="ARBA" id="ARBA00068717"/>
    </source>
</evidence>
<evidence type="ECO:0000256" key="6">
    <source>
        <dbReference type="ARBA" id="ARBA00023002"/>
    </source>
</evidence>
<dbReference type="PROSITE" id="PS00061">
    <property type="entry name" value="ADH_SHORT"/>
    <property type="match status" value="1"/>
</dbReference>
<name>W9ZAR3_FUSOX</name>
<evidence type="ECO:0000256" key="3">
    <source>
        <dbReference type="ARBA" id="ARBA00022692"/>
    </source>
</evidence>
<dbReference type="PRINTS" id="PR00080">
    <property type="entry name" value="SDRFAMILY"/>
</dbReference>
<evidence type="ECO:0000256" key="2">
    <source>
        <dbReference type="ARBA" id="ARBA00006484"/>
    </source>
</evidence>
<dbReference type="OrthoDB" id="10253736at2759"/>
<comment type="similarity">
    <text evidence="2 12">Belongs to the short-chain dehydrogenases/reductases (SDR) family.</text>
</comment>
<keyword evidence="3 13" id="KW-0812">Transmembrane</keyword>
<evidence type="ECO:0000256" key="7">
    <source>
        <dbReference type="ARBA" id="ARBA00023098"/>
    </source>
</evidence>
<sequence>MTTLLGQLNHAKLLQCFPHGSWLKVAVALLAGAIATGSANVLLSRMMMNNFTRDRYDWRKELVVVTGGSGGLGDLLVRKLAKNSIKVISLDIVPPKNPLPSNAYFYKTEITTAAGLREVASQIRADHGDPTVLVNNAGVTNLSCILEGSEDDIHRLFNVNIIANFLLAKEFLPTMIKQNHGHVVTIASMASFITGVRNVDYACTKASALVFTEGLAQELRHQYNARKVRTSVIHPTYIRTPLIDKVHKEGNFKSVLLEPEAVVDAIYNHILSGHSGQVFLPGRFGLAAGIRGWPTWLQEVVRNSQKEVLTRSKDH</sequence>
<evidence type="ECO:0000256" key="12">
    <source>
        <dbReference type="RuleBase" id="RU000363"/>
    </source>
</evidence>
<feature type="transmembrane region" description="Helical" evidence="13">
    <location>
        <begin position="22"/>
        <end position="43"/>
    </location>
</feature>
<keyword evidence="6" id="KW-0560">Oxidoreductase</keyword>
<evidence type="ECO:0000313" key="14">
    <source>
        <dbReference type="EMBL" id="EXK25682.1"/>
    </source>
</evidence>
<dbReference type="InterPro" id="IPR036291">
    <property type="entry name" value="NAD(P)-bd_dom_sf"/>
</dbReference>
<evidence type="ECO:0000256" key="8">
    <source>
        <dbReference type="ARBA" id="ARBA00023136"/>
    </source>
</evidence>
<dbReference type="Proteomes" id="UP000030703">
    <property type="component" value="Unassembled WGS sequence"/>
</dbReference>
<comment type="subcellular location">
    <subcellularLocation>
        <location evidence="1">Membrane</location>
        <topology evidence="1">Multi-pass membrane protein</topology>
    </subcellularLocation>
</comment>
<organism evidence="14">
    <name type="scientific">Fusarium oxysporum f. sp. melonis 26406</name>
    <dbReference type="NCBI Taxonomy" id="1089452"/>
    <lineage>
        <taxon>Eukaryota</taxon>
        <taxon>Fungi</taxon>
        <taxon>Dikarya</taxon>
        <taxon>Ascomycota</taxon>
        <taxon>Pezizomycotina</taxon>
        <taxon>Sordariomycetes</taxon>
        <taxon>Hypocreomycetidae</taxon>
        <taxon>Hypocreales</taxon>
        <taxon>Nectriaceae</taxon>
        <taxon>Fusarium</taxon>
        <taxon>Fusarium oxysporum species complex</taxon>
    </lineage>
</organism>
<dbReference type="InterPro" id="IPR020904">
    <property type="entry name" value="Sc_DH/Rdtase_CS"/>
</dbReference>
<evidence type="ECO:0000256" key="4">
    <source>
        <dbReference type="ARBA" id="ARBA00022857"/>
    </source>
</evidence>
<dbReference type="PANTHER" id="PTHR24322">
    <property type="entry name" value="PKSB"/>
    <property type="match status" value="1"/>
</dbReference>
<dbReference type="GO" id="GO:0016020">
    <property type="term" value="C:membrane"/>
    <property type="evidence" value="ECO:0007669"/>
    <property type="project" value="UniProtKB-SubCell"/>
</dbReference>
<comment type="function">
    <text evidence="9">Catalyzes the reduction of all-trans-retinal to all-trans-retinol in the presence of NADPH.</text>
</comment>
<dbReference type="PRINTS" id="PR00081">
    <property type="entry name" value="GDHRDH"/>
</dbReference>
<evidence type="ECO:0000256" key="9">
    <source>
        <dbReference type="ARBA" id="ARBA00059620"/>
    </source>
</evidence>
<reference evidence="14" key="2">
    <citation type="submission" date="2012-05" db="EMBL/GenBank/DDBJ databases">
        <title>Annotation of the Genome Sequence of Fusarium oxysporum f. sp. melonis 26406.</title>
        <authorList>
            <consortium name="The Broad Institute Genomics Platform"/>
            <person name="Ma L.-J."/>
            <person name="Corby-Kistler H."/>
            <person name="Broz K."/>
            <person name="Gale L.R."/>
            <person name="Jonkers W."/>
            <person name="O'Donnell K."/>
            <person name="Ploetz R."/>
            <person name="Steinberg C."/>
            <person name="Schwartz D.C."/>
            <person name="VanEtten H."/>
            <person name="Zhou S."/>
            <person name="Young S.K."/>
            <person name="Zeng Q."/>
            <person name="Gargeya S."/>
            <person name="Fitzgerald M."/>
            <person name="Abouelleil A."/>
            <person name="Alvarado L."/>
            <person name="Chapman S.B."/>
            <person name="Gainer-Dewar J."/>
            <person name="Goldberg J."/>
            <person name="Griggs A."/>
            <person name="Gujja S."/>
            <person name="Hansen M."/>
            <person name="Howarth C."/>
            <person name="Imamovic A."/>
            <person name="Ireland A."/>
            <person name="Larimer J."/>
            <person name="McCowan C."/>
            <person name="Murphy C."/>
            <person name="Pearson M."/>
            <person name="Poon T.W."/>
            <person name="Priest M."/>
            <person name="Roberts A."/>
            <person name="Saif S."/>
            <person name="Shea T."/>
            <person name="Sykes S."/>
            <person name="Wortman J."/>
            <person name="Nusbaum C."/>
            <person name="Birren B."/>
        </authorList>
    </citation>
    <scope>NUCLEOTIDE SEQUENCE</scope>
    <source>
        <strain evidence="14">26406</strain>
    </source>
</reference>
<gene>
    <name evidence="14" type="ORF">FOMG_17674</name>
</gene>
<dbReference type="VEuPathDB" id="FungiDB:FOMG_17674"/>
<evidence type="ECO:0000256" key="11">
    <source>
        <dbReference type="ARBA" id="ARBA00082544"/>
    </source>
</evidence>
<dbReference type="AlphaFoldDB" id="W9ZAR3"/>
<keyword evidence="4" id="KW-0521">NADP</keyword>
<dbReference type="SUPFAM" id="SSF51735">
    <property type="entry name" value="NAD(P)-binding Rossmann-fold domains"/>
    <property type="match status" value="1"/>
</dbReference>
<evidence type="ECO:0000256" key="13">
    <source>
        <dbReference type="SAM" id="Phobius"/>
    </source>
</evidence>
<dbReference type="InterPro" id="IPR002347">
    <property type="entry name" value="SDR_fam"/>
</dbReference>
<dbReference type="FunFam" id="3.40.50.720:FF:000131">
    <property type="entry name" value="Short-chain dehydrogenase/reductase 3"/>
    <property type="match status" value="1"/>
</dbReference>
<dbReference type="Pfam" id="PF00106">
    <property type="entry name" value="adh_short"/>
    <property type="match status" value="1"/>
</dbReference>
<accession>W9ZAR3</accession>
<protein>
    <recommendedName>
        <fullName evidence="10">Short-chain dehydrogenase/reductase 3</fullName>
    </recommendedName>
    <alternativeName>
        <fullName evidence="11">Retinal short-chain dehydrogenase/reductase 1</fullName>
    </alternativeName>
</protein>
<keyword evidence="5 13" id="KW-1133">Transmembrane helix</keyword>
<dbReference type="PANTHER" id="PTHR24322:SF736">
    <property type="entry name" value="RETINOL DEHYDROGENASE 10"/>
    <property type="match status" value="1"/>
</dbReference>
<reference evidence="14" key="1">
    <citation type="submission" date="2012-04" db="EMBL/GenBank/DDBJ databases">
        <title>The Genome Sequence of Fusarium oxysporum melonis.</title>
        <authorList>
            <consortium name="The Broad Institute Genome Sequencing Platform"/>
            <person name="Ma L.-J."/>
            <person name="Gale L.R."/>
            <person name="Schwartz D.C."/>
            <person name="Zhou S."/>
            <person name="Corby-Kistler H."/>
            <person name="Young S.K."/>
            <person name="Zeng Q."/>
            <person name="Gargeya S."/>
            <person name="Fitzgerald M."/>
            <person name="Haas B."/>
            <person name="Abouelleil A."/>
            <person name="Alvarado L."/>
            <person name="Arachchi H.M."/>
            <person name="Berlin A."/>
            <person name="Brown A."/>
            <person name="Chapman S.B."/>
            <person name="Chen Z."/>
            <person name="Dunbar C."/>
            <person name="Freedman E."/>
            <person name="Gearin G."/>
            <person name="Goldberg J."/>
            <person name="Griggs A."/>
            <person name="Gujja S."/>
            <person name="Heiman D."/>
            <person name="Howarth C."/>
            <person name="Larson L."/>
            <person name="Lui A."/>
            <person name="MacDonald P.J.P."/>
            <person name="Montmayeur A."/>
            <person name="Murphy C."/>
            <person name="Neiman D."/>
            <person name="Pearson M."/>
            <person name="Priest M."/>
            <person name="Roberts A."/>
            <person name="Saif S."/>
            <person name="Shea T."/>
            <person name="Shenoy N."/>
            <person name="Sisk P."/>
            <person name="Stolte C."/>
            <person name="Sykes S."/>
            <person name="Wortman J."/>
            <person name="Nusbaum C."/>
            <person name="Birren B."/>
        </authorList>
    </citation>
    <scope>NUCLEOTIDE SEQUENCE</scope>
    <source>
        <strain evidence="14">26406</strain>
    </source>
</reference>
<dbReference type="GO" id="GO:0052650">
    <property type="term" value="F:all-trans-retinol dehydrogenase (NADP+) activity"/>
    <property type="evidence" value="ECO:0007669"/>
    <property type="project" value="UniProtKB-ARBA"/>
</dbReference>
<dbReference type="EMBL" id="JH659387">
    <property type="protein sequence ID" value="EXK25682.1"/>
    <property type="molecule type" value="Genomic_DNA"/>
</dbReference>
<evidence type="ECO:0000256" key="5">
    <source>
        <dbReference type="ARBA" id="ARBA00022989"/>
    </source>
</evidence>
<keyword evidence="7" id="KW-0443">Lipid metabolism</keyword>
<dbReference type="HOGENOM" id="CLU_010194_5_2_1"/>
<evidence type="ECO:0000256" key="1">
    <source>
        <dbReference type="ARBA" id="ARBA00004141"/>
    </source>
</evidence>
<keyword evidence="8 13" id="KW-0472">Membrane</keyword>
<proteinExistence type="inferred from homology"/>
<dbReference type="Gene3D" id="3.40.50.720">
    <property type="entry name" value="NAD(P)-binding Rossmann-like Domain"/>
    <property type="match status" value="1"/>
</dbReference>